<dbReference type="PANTHER" id="PTHR10622">
    <property type="entry name" value="HET DOMAIN-CONTAINING PROTEIN"/>
    <property type="match status" value="1"/>
</dbReference>
<evidence type="ECO:0000259" key="2">
    <source>
        <dbReference type="Pfam" id="PF26640"/>
    </source>
</evidence>
<evidence type="ECO:0000313" key="3">
    <source>
        <dbReference type="EMBL" id="KAH7124281.1"/>
    </source>
</evidence>
<reference evidence="3" key="1">
    <citation type="journal article" date="2021" name="Nat. Commun.">
        <title>Genetic determinants of endophytism in the Arabidopsis root mycobiome.</title>
        <authorList>
            <person name="Mesny F."/>
            <person name="Miyauchi S."/>
            <person name="Thiergart T."/>
            <person name="Pickel B."/>
            <person name="Atanasova L."/>
            <person name="Karlsson M."/>
            <person name="Huettel B."/>
            <person name="Barry K.W."/>
            <person name="Haridas S."/>
            <person name="Chen C."/>
            <person name="Bauer D."/>
            <person name="Andreopoulos W."/>
            <person name="Pangilinan J."/>
            <person name="LaButti K."/>
            <person name="Riley R."/>
            <person name="Lipzen A."/>
            <person name="Clum A."/>
            <person name="Drula E."/>
            <person name="Henrissat B."/>
            <person name="Kohler A."/>
            <person name="Grigoriev I.V."/>
            <person name="Martin F.M."/>
            <person name="Hacquard S."/>
        </authorList>
    </citation>
    <scope>NUCLEOTIDE SEQUENCE</scope>
    <source>
        <strain evidence="3">MPI-CAGE-AT-0147</strain>
    </source>
</reference>
<sequence length="573" mass="65315">MWLINTETLQLEFFSDATVVDYVILSHTWGEGEVKFQDLSDKPIAQHKAGWPKIEMTCRLAQAAEPPVAYAWVDTCCIDKTSSTELSEAINSMFAWYRDSSFCLVYLADFEIKPGQFIETEVQKSLAQCRWFSRGWTLQELIAPRRVHFCDSSWEIFGTKESLQRVLSEITGIDSKVLKNSACLPAIPVGRRLSWAALRSTSRIEDIAYSLLGIFDVNMPLLYGEGQKAFVRLQEEIARSTNDLSLFAWQQTEADDFRFRGIFAHSPREFLRCRHLKSPLERLQLQTDFTLTNRGLRIEKNLIPTELRELDRTNNGLILGLDCVESSPETHFAPKWIGIYLWRYGSTYVRWSPRVLHRSDSRGGWMSSPPNPTYITMVLSQEEIETMHIQTKILIISKRSSTAPSVGVVERVVNTRGSFISFHIFPIHTSCGLEANAASTTNLAVIYGIQGDLCKRPEDREPWAMVYRQGQAPKAVSNHIDDIFLSGHNPHEIEKASIAQDFVFSNYSDEEGSLQDEKMPKQVDIPDSANNSKIHRISITVEAEPTVLQFGRSTYNRTFMIIVRQRDIARKPA</sequence>
<evidence type="ECO:0008006" key="5">
    <source>
        <dbReference type="Google" id="ProtNLM"/>
    </source>
</evidence>
<dbReference type="AlphaFoldDB" id="A0A9P9DS45"/>
<dbReference type="Pfam" id="PF26640">
    <property type="entry name" value="DUF8212"/>
    <property type="match status" value="1"/>
</dbReference>
<dbReference type="PANTHER" id="PTHR10622:SF12">
    <property type="entry name" value="HET DOMAIN-CONTAINING PROTEIN"/>
    <property type="match status" value="1"/>
</dbReference>
<evidence type="ECO:0000313" key="4">
    <source>
        <dbReference type="Proteomes" id="UP000738349"/>
    </source>
</evidence>
<proteinExistence type="predicted"/>
<keyword evidence="4" id="KW-1185">Reference proteome</keyword>
<gene>
    <name evidence="3" type="ORF">EDB81DRAFT_812339</name>
</gene>
<name>A0A9P9DS45_9HYPO</name>
<dbReference type="Proteomes" id="UP000738349">
    <property type="component" value="Unassembled WGS sequence"/>
</dbReference>
<accession>A0A9P9DS45</accession>
<dbReference type="Pfam" id="PF06985">
    <property type="entry name" value="HET"/>
    <property type="match status" value="1"/>
</dbReference>
<evidence type="ECO:0000259" key="1">
    <source>
        <dbReference type="Pfam" id="PF06985"/>
    </source>
</evidence>
<organism evidence="3 4">
    <name type="scientific">Dactylonectria macrodidyma</name>
    <dbReference type="NCBI Taxonomy" id="307937"/>
    <lineage>
        <taxon>Eukaryota</taxon>
        <taxon>Fungi</taxon>
        <taxon>Dikarya</taxon>
        <taxon>Ascomycota</taxon>
        <taxon>Pezizomycotina</taxon>
        <taxon>Sordariomycetes</taxon>
        <taxon>Hypocreomycetidae</taxon>
        <taxon>Hypocreales</taxon>
        <taxon>Nectriaceae</taxon>
        <taxon>Dactylonectria</taxon>
    </lineage>
</organism>
<dbReference type="InterPro" id="IPR058525">
    <property type="entry name" value="DUF8212"/>
</dbReference>
<comment type="caution">
    <text evidence="3">The sequence shown here is derived from an EMBL/GenBank/DDBJ whole genome shotgun (WGS) entry which is preliminary data.</text>
</comment>
<dbReference type="EMBL" id="JAGMUV010000022">
    <property type="protein sequence ID" value="KAH7124281.1"/>
    <property type="molecule type" value="Genomic_DNA"/>
</dbReference>
<protein>
    <recommendedName>
        <fullName evidence="5">Heterokaryon incompatibility domain-containing protein</fullName>
    </recommendedName>
</protein>
<dbReference type="InterPro" id="IPR010730">
    <property type="entry name" value="HET"/>
</dbReference>
<dbReference type="OrthoDB" id="20872at2759"/>
<feature type="domain" description="DUF8212" evidence="2">
    <location>
        <begin position="228"/>
        <end position="253"/>
    </location>
</feature>
<feature type="domain" description="Heterokaryon incompatibility" evidence="1">
    <location>
        <begin position="22"/>
        <end position="109"/>
    </location>
</feature>